<dbReference type="InterPro" id="IPR037171">
    <property type="entry name" value="NagB/RpiA_transferase-like"/>
</dbReference>
<dbReference type="EMBL" id="CP155571">
    <property type="protein sequence ID" value="XFO71099.1"/>
    <property type="molecule type" value="Genomic_DNA"/>
</dbReference>
<dbReference type="GO" id="GO:0016740">
    <property type="term" value="F:transferase activity"/>
    <property type="evidence" value="ECO:0007669"/>
    <property type="project" value="UniProtKB-KW"/>
</dbReference>
<dbReference type="Pfam" id="PF01144">
    <property type="entry name" value="CoA_trans"/>
    <property type="match status" value="1"/>
</dbReference>
<dbReference type="InterPro" id="IPR014388">
    <property type="entry name" value="3-oxoacid_CoA-transferase"/>
</dbReference>
<sequence length="519" mass="55377">MKIVTKEEAVELIKDDAFVGLVGFVGCAHPETLTAACEESFLQSGHPRNLTIQFSAGLGDSKTKGTNHFGNPGMVKRIIGGHLALAPRLGELILNNQTEAYNLPQGIITHLWRAAAGNKPGVLSKVGLKTFIDPRLEGGKLNAKTTEDIVKLMEVDGEEYLYYKACKPDVALIRASTVDENGNLTMERESVIPEVYAVACAAKANGGIVIAEVERLALKGSLKPMDIKVPGVLVDYVVIGDKDKFLQTNGEYYNPAYTGEVKLPLGAVKPLPLTERKVIARRAAMELKPHDIANLGIGMPEGIAAVAAEEGFGDTLTMTVESGGFGGVPAAGASFGATVDPEVIVCQPDMFDFYDGGNLDVTCLGIAQVDSAGNLNVSKFGPKVPGCGGFINISQNAKKIIFCGTLTAGGLKVKVEDGKLVIEKEGKAKKFIPKVEQITFSAEYAKSIHQPVLFITERAVFELHDEGLVLTEIAPGIDLQQDVLAQIDAKVNVSPNLKVMDERIFKDEIMGLSANSINA</sequence>
<reference evidence="4" key="1">
    <citation type="submission" date="2024-05" db="EMBL/GenBank/DDBJ databases">
        <title>Isolation and characterization of Sporomusa carbonis sp. nov., a carboxydotrophic hydrogenogen in the genus of Sporomusa isolated from a charcoal burning pile.</title>
        <authorList>
            <person name="Boeer T."/>
            <person name="Rosenbaum F."/>
            <person name="Eysell L."/>
            <person name="Mueller V."/>
            <person name="Daniel R."/>
            <person name="Poehlein A."/>
        </authorList>
    </citation>
    <scope>NUCLEOTIDE SEQUENCE [LARGE SCALE GENOMIC DNA]</scope>
    <source>
        <strain evidence="4">DSM 3132</strain>
    </source>
</reference>
<organism evidence="4 5">
    <name type="scientific">Sporomusa acidovorans (strain ATCC 49682 / DSM 3132 / Mol)</name>
    <dbReference type="NCBI Taxonomy" id="1123286"/>
    <lineage>
        <taxon>Bacteria</taxon>
        <taxon>Bacillati</taxon>
        <taxon>Bacillota</taxon>
        <taxon>Negativicutes</taxon>
        <taxon>Selenomonadales</taxon>
        <taxon>Sporomusaceae</taxon>
        <taxon>Sporomusa</taxon>
    </lineage>
</organism>
<dbReference type="Gene3D" id="3.40.1080.10">
    <property type="entry name" value="Glutaconate Coenzyme A-transferase"/>
    <property type="match status" value="2"/>
</dbReference>
<evidence type="ECO:0000313" key="4">
    <source>
        <dbReference type="EMBL" id="XFO71099.1"/>
    </source>
</evidence>
<dbReference type="PROSITE" id="PS51257">
    <property type="entry name" value="PROKAR_LIPOPROTEIN"/>
    <property type="match status" value="1"/>
</dbReference>
<dbReference type="Proteomes" id="UP000216052">
    <property type="component" value="Chromosome"/>
</dbReference>
<evidence type="ECO:0000256" key="2">
    <source>
        <dbReference type="ARBA" id="ARBA00022679"/>
    </source>
</evidence>
<name>A0ABZ3IZ31_SPOA4</name>
<dbReference type="SUPFAM" id="SSF100950">
    <property type="entry name" value="NagB/RpiA/CoA transferase-like"/>
    <property type="match status" value="2"/>
</dbReference>
<dbReference type="EC" id="2.8.3.23" evidence="4"/>
<dbReference type="InterPro" id="IPR004165">
    <property type="entry name" value="CoA_trans_fam_I"/>
</dbReference>
<dbReference type="SMART" id="SM00882">
    <property type="entry name" value="CoA_trans"/>
    <property type="match status" value="2"/>
</dbReference>
<dbReference type="PANTHER" id="PTHR43293:SF1">
    <property type="entry name" value="ACETATE COA-TRANSFERASE YDIF"/>
    <property type="match status" value="1"/>
</dbReference>
<accession>A0ABZ3IZ31</accession>
<dbReference type="RefSeq" id="WP_093796214.1">
    <property type="nucleotide sequence ID" value="NZ_CP155571.1"/>
</dbReference>
<evidence type="ECO:0000256" key="1">
    <source>
        <dbReference type="ARBA" id="ARBA00007154"/>
    </source>
</evidence>
<comment type="similarity">
    <text evidence="1 3">Belongs to the 3-oxoacid CoA-transferase family.</text>
</comment>
<evidence type="ECO:0000256" key="3">
    <source>
        <dbReference type="PIRNR" id="PIRNR000858"/>
    </source>
</evidence>
<gene>
    <name evidence="4" type="primary">carA_1</name>
    <name evidence="4" type="ORF">SPACI_011140</name>
</gene>
<protein>
    <submittedName>
        <fullName evidence="4">Caffeate CoA-transferase</fullName>
        <ecNumber evidence="4">2.8.3.23</ecNumber>
    </submittedName>
</protein>
<evidence type="ECO:0000313" key="5">
    <source>
        <dbReference type="Proteomes" id="UP000216052"/>
    </source>
</evidence>
<keyword evidence="2 3" id="KW-0808">Transferase</keyword>
<proteinExistence type="inferred from homology"/>
<keyword evidence="5" id="KW-1185">Reference proteome</keyword>
<dbReference type="PIRSF" id="PIRSF000858">
    <property type="entry name" value="SCOT-t"/>
    <property type="match status" value="1"/>
</dbReference>
<dbReference type="PANTHER" id="PTHR43293">
    <property type="entry name" value="ACETATE COA-TRANSFERASE YDIF"/>
    <property type="match status" value="1"/>
</dbReference>